<dbReference type="EMBL" id="VMBG01000002">
    <property type="protein sequence ID" value="TSJ77197.1"/>
    <property type="molecule type" value="Genomic_DNA"/>
</dbReference>
<comment type="caution">
    <text evidence="4">The sequence shown here is derived from an EMBL/GenBank/DDBJ whole genome shotgun (WGS) entry which is preliminary data.</text>
</comment>
<protein>
    <submittedName>
        <fullName evidence="4">CsbD family protein</fullName>
    </submittedName>
</protein>
<dbReference type="OrthoDB" id="465089at2"/>
<feature type="domain" description="CsbD-like" evidence="3">
    <location>
        <begin position="7"/>
        <end position="57"/>
    </location>
</feature>
<dbReference type="InterPro" id="IPR036629">
    <property type="entry name" value="YjbJ_sf"/>
</dbReference>
<evidence type="ECO:0000256" key="1">
    <source>
        <dbReference type="ARBA" id="ARBA00009129"/>
    </source>
</evidence>
<evidence type="ECO:0000313" key="5">
    <source>
        <dbReference type="Proteomes" id="UP000315648"/>
    </source>
</evidence>
<name>A0A556QKQ2_9BACT</name>
<dbReference type="AlphaFoldDB" id="A0A556QKQ2"/>
<comment type="similarity">
    <text evidence="1">Belongs to the UPF0337 (CsbD) family.</text>
</comment>
<feature type="region of interest" description="Disordered" evidence="2">
    <location>
        <begin position="1"/>
        <end position="59"/>
    </location>
</feature>
<dbReference type="SUPFAM" id="SSF69047">
    <property type="entry name" value="Hypothetical protein YjbJ"/>
    <property type="match status" value="1"/>
</dbReference>
<organism evidence="4 5">
    <name type="scientific">Rariglobus hedericola</name>
    <dbReference type="NCBI Taxonomy" id="2597822"/>
    <lineage>
        <taxon>Bacteria</taxon>
        <taxon>Pseudomonadati</taxon>
        <taxon>Verrucomicrobiota</taxon>
        <taxon>Opitutia</taxon>
        <taxon>Opitutales</taxon>
        <taxon>Opitutaceae</taxon>
        <taxon>Rariglobus</taxon>
    </lineage>
</organism>
<dbReference type="RefSeq" id="WP_144353600.1">
    <property type="nucleotide sequence ID" value="NZ_CBCRVV010000016.1"/>
</dbReference>
<keyword evidence="5" id="KW-1185">Reference proteome</keyword>
<feature type="compositionally biased region" description="Basic residues" evidence="2">
    <location>
        <begin position="46"/>
        <end position="59"/>
    </location>
</feature>
<accession>A0A556QKQ2</accession>
<evidence type="ECO:0000256" key="2">
    <source>
        <dbReference type="SAM" id="MobiDB-lite"/>
    </source>
</evidence>
<feature type="compositionally biased region" description="Basic and acidic residues" evidence="2">
    <location>
        <begin position="1"/>
        <end position="10"/>
    </location>
</feature>
<dbReference type="Proteomes" id="UP000315648">
    <property type="component" value="Unassembled WGS sequence"/>
</dbReference>
<sequence>MKSSTRDRIEGGALQASGKVKEAAGKLTKNTRLQGEGVADQAVGKVQRKVGSLKKAVGR</sequence>
<dbReference type="InterPro" id="IPR008462">
    <property type="entry name" value="CsbD"/>
</dbReference>
<evidence type="ECO:0000313" key="4">
    <source>
        <dbReference type="EMBL" id="TSJ77197.1"/>
    </source>
</evidence>
<dbReference type="Pfam" id="PF05532">
    <property type="entry name" value="CsbD"/>
    <property type="match status" value="1"/>
</dbReference>
<dbReference type="Gene3D" id="1.10.1470.10">
    <property type="entry name" value="YjbJ"/>
    <property type="match status" value="1"/>
</dbReference>
<gene>
    <name evidence="4" type="ORF">FPL22_13945</name>
</gene>
<evidence type="ECO:0000259" key="3">
    <source>
        <dbReference type="Pfam" id="PF05532"/>
    </source>
</evidence>
<proteinExistence type="inferred from homology"/>
<reference evidence="4 5" key="1">
    <citation type="submission" date="2019-07" db="EMBL/GenBank/DDBJ databases">
        <title>Description of 53C-WASEF.</title>
        <authorList>
            <person name="Pitt A."/>
            <person name="Hahn M.W."/>
        </authorList>
    </citation>
    <scope>NUCLEOTIDE SEQUENCE [LARGE SCALE GENOMIC DNA]</scope>
    <source>
        <strain evidence="4 5">53C-WASEF</strain>
    </source>
</reference>